<accession>A0A5C7GXE0</accession>
<gene>
    <name evidence="1" type="ORF">EZV62_025283</name>
</gene>
<evidence type="ECO:0000313" key="1">
    <source>
        <dbReference type="EMBL" id="TXG49408.1"/>
    </source>
</evidence>
<sequence length="130" mass="14784">MLLHLVIRKGKKALRQSSRRNNPWLQVTSFSNFFDVMLSLPNVDYENNGNTKSDEARDDIMWNNILTMTEPLLIARQPAFIGYKSVNLSWKEDSTTTTIGVKQHAPTSSDKEGKKRLWDRAVGGITLSCK</sequence>
<keyword evidence="2" id="KW-1185">Reference proteome</keyword>
<evidence type="ECO:0000313" key="2">
    <source>
        <dbReference type="Proteomes" id="UP000323000"/>
    </source>
</evidence>
<name>A0A5C7GXE0_9ROSI</name>
<comment type="caution">
    <text evidence="1">The sequence shown here is derived from an EMBL/GenBank/DDBJ whole genome shotgun (WGS) entry which is preliminary data.</text>
</comment>
<reference evidence="2" key="1">
    <citation type="journal article" date="2019" name="Gigascience">
        <title>De novo genome assembly of the endangered Acer yangbiense, a plant species with extremely small populations endemic to Yunnan Province, China.</title>
        <authorList>
            <person name="Yang J."/>
            <person name="Wariss H.M."/>
            <person name="Tao L."/>
            <person name="Zhang R."/>
            <person name="Yun Q."/>
            <person name="Hollingsworth P."/>
            <person name="Dao Z."/>
            <person name="Luo G."/>
            <person name="Guo H."/>
            <person name="Ma Y."/>
            <person name="Sun W."/>
        </authorList>
    </citation>
    <scope>NUCLEOTIDE SEQUENCE [LARGE SCALE GENOMIC DNA]</scope>
    <source>
        <strain evidence="2">cv. Malutang</strain>
    </source>
</reference>
<dbReference type="EMBL" id="VAHF01000012">
    <property type="protein sequence ID" value="TXG49408.1"/>
    <property type="molecule type" value="Genomic_DNA"/>
</dbReference>
<organism evidence="1 2">
    <name type="scientific">Acer yangbiense</name>
    <dbReference type="NCBI Taxonomy" id="1000413"/>
    <lineage>
        <taxon>Eukaryota</taxon>
        <taxon>Viridiplantae</taxon>
        <taxon>Streptophyta</taxon>
        <taxon>Embryophyta</taxon>
        <taxon>Tracheophyta</taxon>
        <taxon>Spermatophyta</taxon>
        <taxon>Magnoliopsida</taxon>
        <taxon>eudicotyledons</taxon>
        <taxon>Gunneridae</taxon>
        <taxon>Pentapetalae</taxon>
        <taxon>rosids</taxon>
        <taxon>malvids</taxon>
        <taxon>Sapindales</taxon>
        <taxon>Sapindaceae</taxon>
        <taxon>Hippocastanoideae</taxon>
        <taxon>Acereae</taxon>
        <taxon>Acer</taxon>
    </lineage>
</organism>
<proteinExistence type="predicted"/>
<dbReference type="Proteomes" id="UP000323000">
    <property type="component" value="Chromosome 12"/>
</dbReference>
<dbReference type="AlphaFoldDB" id="A0A5C7GXE0"/>
<protein>
    <submittedName>
        <fullName evidence="1">Uncharacterized protein</fullName>
    </submittedName>
</protein>